<comment type="subcellular location">
    <subcellularLocation>
        <location evidence="1 13">Cytoplasm</location>
    </subcellularLocation>
</comment>
<comment type="function">
    <text evidence="13">Required for the formation of a threonylcarbamoyl group on adenosine at position 37 (t(6)A37) in tRNAs that read codons beginning with adenine.</text>
</comment>
<feature type="binding site" evidence="14">
    <location>
        <position position="137"/>
    </location>
    <ligand>
        <name>L-threonine</name>
        <dbReference type="ChEBI" id="CHEBI:57926"/>
    </ligand>
</feature>
<dbReference type="Proteomes" id="UP000461585">
    <property type="component" value="Unassembled WGS sequence"/>
</dbReference>
<evidence type="ECO:0000256" key="2">
    <source>
        <dbReference type="ARBA" id="ARBA00007663"/>
    </source>
</evidence>
<protein>
    <recommendedName>
        <fullName evidence="4 13">Threonylcarbamoyl-AMP synthase</fullName>
        <shortName evidence="13">TC-AMP synthase</shortName>
        <ecNumber evidence="3 13">2.7.7.87</ecNumber>
    </recommendedName>
    <alternativeName>
        <fullName evidence="11 13">L-threonylcarbamoyladenylate synthase</fullName>
    </alternativeName>
</protein>
<feature type="binding site" evidence="14">
    <location>
        <position position="31"/>
    </location>
    <ligand>
        <name>L-threonine</name>
        <dbReference type="ChEBI" id="CHEBI:57926"/>
    </ligand>
</feature>
<evidence type="ECO:0000256" key="9">
    <source>
        <dbReference type="ARBA" id="ARBA00022741"/>
    </source>
</evidence>
<dbReference type="GO" id="GO:0000049">
    <property type="term" value="F:tRNA binding"/>
    <property type="evidence" value="ECO:0007669"/>
    <property type="project" value="TreeGrafter"/>
</dbReference>
<organism evidence="16 17">
    <name type="scientific">Anaerotalea alkaliphila</name>
    <dbReference type="NCBI Taxonomy" id="2662126"/>
    <lineage>
        <taxon>Bacteria</taxon>
        <taxon>Bacillati</taxon>
        <taxon>Bacillota</taxon>
        <taxon>Clostridia</taxon>
        <taxon>Eubacteriales</taxon>
        <taxon>Anaerotalea</taxon>
    </lineage>
</organism>
<evidence type="ECO:0000259" key="15">
    <source>
        <dbReference type="PROSITE" id="PS51163"/>
    </source>
</evidence>
<dbReference type="GO" id="GO:0006450">
    <property type="term" value="P:regulation of translational fidelity"/>
    <property type="evidence" value="ECO:0007669"/>
    <property type="project" value="TreeGrafter"/>
</dbReference>
<dbReference type="Gene3D" id="3.40.50.11030">
    <property type="entry name" value="Threonylcarbamoyl-AMP synthase, C-terminal domain"/>
    <property type="match status" value="1"/>
</dbReference>
<dbReference type="NCBIfam" id="TIGR00057">
    <property type="entry name" value="L-threonylcarbamoyladenylate synthase"/>
    <property type="match status" value="1"/>
</dbReference>
<dbReference type="AlphaFoldDB" id="A0A7X5HU49"/>
<keyword evidence="17" id="KW-1185">Reference proteome</keyword>
<dbReference type="EMBL" id="JAAEEH010000005">
    <property type="protein sequence ID" value="NDL66703.1"/>
    <property type="molecule type" value="Genomic_DNA"/>
</dbReference>
<keyword evidence="8 13" id="KW-0548">Nucleotidyltransferase</keyword>
<evidence type="ECO:0000313" key="17">
    <source>
        <dbReference type="Proteomes" id="UP000461585"/>
    </source>
</evidence>
<dbReference type="InterPro" id="IPR005145">
    <property type="entry name" value="Sua5_C"/>
</dbReference>
<feature type="domain" description="YrdC-like" evidence="15">
    <location>
        <begin position="9"/>
        <end position="195"/>
    </location>
</feature>
<evidence type="ECO:0000256" key="4">
    <source>
        <dbReference type="ARBA" id="ARBA00015492"/>
    </source>
</evidence>
<reference evidence="16 17" key="1">
    <citation type="submission" date="2020-01" db="EMBL/GenBank/DDBJ databases">
        <title>Anaeroalcalibacter tamaniensis gen. nov., sp. nov., moderately halophilic strictly anaerobic fermenter bacterium from mud volcano of Taman peninsula.</title>
        <authorList>
            <person name="Frolova A."/>
            <person name="Merkel A.Y."/>
            <person name="Slobodkin A.I."/>
        </authorList>
    </citation>
    <scope>NUCLEOTIDE SEQUENCE [LARGE SCALE GENOMIC DNA]</scope>
    <source>
        <strain evidence="16 17">F-3ap</strain>
    </source>
</reference>
<keyword evidence="5 13" id="KW-0963">Cytoplasm</keyword>
<comment type="caution">
    <text evidence="16">The sequence shown here is derived from an EMBL/GenBank/DDBJ whole genome shotgun (WGS) entry which is preliminary data.</text>
</comment>
<sequence length="343" mass="36505">MEDLLEIHGNDFDEAAAVLRGGGLVAFPTETVYGIGANALDGEAIGKVYAAKGRPSDNPLIVHIGRKEQLTLYATGISEKAMRLVDRFWPGPLTLVFKKRESIPAATSGGLDTVAVRMPSHPIALELIQKAGVPVAAPSANVSGRPSPTLGEHVIEDLSGRVDVIIDGGSARIGLESTVVDMTGEIPVVLRPGGVTVSMLEHVVGPVEVDPTVFENGEHLLPRAPGMKYKHYAPKGQMEIVLGDPDRVAAYIKEQLERRRMEGKRAGVIASAETANLYGDAVVLAVGSGARPEEVAANLFKVLRDMDGLQIEHIYSEGFSSEDLGLATMNRLMKAAGNRVVHV</sequence>
<dbReference type="GO" id="GO:0005524">
    <property type="term" value="F:ATP binding"/>
    <property type="evidence" value="ECO:0007669"/>
    <property type="project" value="UniProtKB-UniRule"/>
</dbReference>
<keyword evidence="9 13" id="KW-0547">Nucleotide-binding</keyword>
<keyword evidence="10 13" id="KW-0067">ATP-binding</keyword>
<evidence type="ECO:0000256" key="12">
    <source>
        <dbReference type="ARBA" id="ARBA00048366"/>
    </source>
</evidence>
<feature type="binding site" evidence="14">
    <location>
        <position position="177"/>
    </location>
    <ligand>
        <name>L-threonine</name>
        <dbReference type="ChEBI" id="CHEBI:57926"/>
    </ligand>
</feature>
<keyword evidence="6 13" id="KW-0808">Transferase</keyword>
<dbReference type="Gene3D" id="3.90.870.10">
    <property type="entry name" value="DHBP synthase"/>
    <property type="match status" value="1"/>
</dbReference>
<evidence type="ECO:0000256" key="5">
    <source>
        <dbReference type="ARBA" id="ARBA00022490"/>
    </source>
</evidence>
<evidence type="ECO:0000256" key="8">
    <source>
        <dbReference type="ARBA" id="ARBA00022695"/>
    </source>
</evidence>
<dbReference type="Pfam" id="PF03481">
    <property type="entry name" value="Sua5_C"/>
    <property type="match status" value="1"/>
</dbReference>
<dbReference type="PANTHER" id="PTHR17490">
    <property type="entry name" value="SUA5"/>
    <property type="match status" value="1"/>
</dbReference>
<feature type="binding site" evidence="14">
    <location>
        <position position="232"/>
    </location>
    <ligand>
        <name>ATP</name>
        <dbReference type="ChEBI" id="CHEBI:30616"/>
    </ligand>
</feature>
<dbReference type="PROSITE" id="PS51163">
    <property type="entry name" value="YRDC"/>
    <property type="match status" value="1"/>
</dbReference>
<dbReference type="PIRSF" id="PIRSF004930">
    <property type="entry name" value="Tln_factor_SUA5"/>
    <property type="match status" value="1"/>
</dbReference>
<evidence type="ECO:0000256" key="14">
    <source>
        <dbReference type="PIRSR" id="PIRSR004930-1"/>
    </source>
</evidence>
<feature type="binding site" evidence="14">
    <location>
        <position position="117"/>
    </location>
    <ligand>
        <name>L-threonine</name>
        <dbReference type="ChEBI" id="CHEBI:57926"/>
    </ligand>
</feature>
<gene>
    <name evidence="16" type="ORF">GXN74_02960</name>
</gene>
<evidence type="ECO:0000256" key="7">
    <source>
        <dbReference type="ARBA" id="ARBA00022694"/>
    </source>
</evidence>
<evidence type="ECO:0000256" key="3">
    <source>
        <dbReference type="ARBA" id="ARBA00012584"/>
    </source>
</evidence>
<dbReference type="GO" id="GO:0005737">
    <property type="term" value="C:cytoplasm"/>
    <property type="evidence" value="ECO:0007669"/>
    <property type="project" value="UniProtKB-SubCell"/>
</dbReference>
<dbReference type="Pfam" id="PF01300">
    <property type="entry name" value="Sua5_yciO_yrdC"/>
    <property type="match status" value="1"/>
</dbReference>
<name>A0A7X5HU49_9FIRM</name>
<evidence type="ECO:0000256" key="6">
    <source>
        <dbReference type="ARBA" id="ARBA00022679"/>
    </source>
</evidence>
<dbReference type="GO" id="GO:0003725">
    <property type="term" value="F:double-stranded RNA binding"/>
    <property type="evidence" value="ECO:0007669"/>
    <property type="project" value="UniProtKB-UniRule"/>
</dbReference>
<dbReference type="InterPro" id="IPR006070">
    <property type="entry name" value="Sua5-like_dom"/>
</dbReference>
<feature type="binding site" evidence="14">
    <location>
        <position position="139"/>
    </location>
    <ligand>
        <name>ATP</name>
        <dbReference type="ChEBI" id="CHEBI:30616"/>
    </ligand>
</feature>
<evidence type="ECO:0000256" key="1">
    <source>
        <dbReference type="ARBA" id="ARBA00004496"/>
    </source>
</evidence>
<dbReference type="InterPro" id="IPR050156">
    <property type="entry name" value="TC-AMP_synthase_SUA5"/>
</dbReference>
<feature type="binding site" evidence="14">
    <location>
        <position position="147"/>
    </location>
    <ligand>
        <name>ATP</name>
        <dbReference type="ChEBI" id="CHEBI:30616"/>
    </ligand>
</feature>
<evidence type="ECO:0000313" key="16">
    <source>
        <dbReference type="EMBL" id="NDL66703.1"/>
    </source>
</evidence>
<keyword evidence="7 13" id="KW-0819">tRNA processing</keyword>
<evidence type="ECO:0000256" key="13">
    <source>
        <dbReference type="PIRNR" id="PIRNR004930"/>
    </source>
</evidence>
<dbReference type="GO" id="GO:0008033">
    <property type="term" value="P:tRNA processing"/>
    <property type="evidence" value="ECO:0007669"/>
    <property type="project" value="UniProtKB-KW"/>
</dbReference>
<feature type="binding site" evidence="14">
    <location>
        <position position="63"/>
    </location>
    <ligand>
        <name>ATP</name>
        <dbReference type="ChEBI" id="CHEBI:30616"/>
    </ligand>
</feature>
<comment type="similarity">
    <text evidence="2 13">Belongs to the SUA5 family.</text>
</comment>
<dbReference type="InterPro" id="IPR010923">
    <property type="entry name" value="T(6)A37_SUA5"/>
</dbReference>
<dbReference type="SUPFAM" id="SSF55821">
    <property type="entry name" value="YrdC/RibB"/>
    <property type="match status" value="1"/>
</dbReference>
<dbReference type="InterPro" id="IPR017945">
    <property type="entry name" value="DHBP_synth_RibB-like_a/b_dom"/>
</dbReference>
<feature type="binding site" evidence="14">
    <location>
        <position position="58"/>
    </location>
    <ligand>
        <name>ATP</name>
        <dbReference type="ChEBI" id="CHEBI:30616"/>
    </ligand>
</feature>
<feature type="binding site" evidence="14">
    <location>
        <position position="54"/>
    </location>
    <ligand>
        <name>ATP</name>
        <dbReference type="ChEBI" id="CHEBI:30616"/>
    </ligand>
</feature>
<proteinExistence type="inferred from homology"/>
<dbReference type="GO" id="GO:0061710">
    <property type="term" value="F:L-threonylcarbamoyladenylate synthase"/>
    <property type="evidence" value="ECO:0007669"/>
    <property type="project" value="UniProtKB-EC"/>
</dbReference>
<feature type="binding site" evidence="14">
    <location>
        <position position="191"/>
    </location>
    <ligand>
        <name>ATP</name>
        <dbReference type="ChEBI" id="CHEBI:30616"/>
    </ligand>
</feature>
<accession>A0A7X5HU49</accession>
<dbReference type="EC" id="2.7.7.87" evidence="3 13"/>
<feature type="binding site" evidence="14">
    <location>
        <position position="113"/>
    </location>
    <ligand>
        <name>ATP</name>
        <dbReference type="ChEBI" id="CHEBI:30616"/>
    </ligand>
</feature>
<dbReference type="InterPro" id="IPR038385">
    <property type="entry name" value="Sua5/YwlC_C"/>
</dbReference>
<dbReference type="PANTHER" id="PTHR17490:SF16">
    <property type="entry name" value="THREONYLCARBAMOYL-AMP SYNTHASE"/>
    <property type="match status" value="1"/>
</dbReference>
<dbReference type="FunFam" id="3.90.870.10:FF:000008">
    <property type="entry name" value="Threonylcarbamoyl-AMP synthase"/>
    <property type="match status" value="1"/>
</dbReference>
<evidence type="ECO:0000256" key="10">
    <source>
        <dbReference type="ARBA" id="ARBA00022840"/>
    </source>
</evidence>
<comment type="catalytic activity">
    <reaction evidence="12 13">
        <text>L-threonine + hydrogencarbonate + ATP = L-threonylcarbamoyladenylate + diphosphate + H2O</text>
        <dbReference type="Rhea" id="RHEA:36407"/>
        <dbReference type="ChEBI" id="CHEBI:15377"/>
        <dbReference type="ChEBI" id="CHEBI:17544"/>
        <dbReference type="ChEBI" id="CHEBI:30616"/>
        <dbReference type="ChEBI" id="CHEBI:33019"/>
        <dbReference type="ChEBI" id="CHEBI:57926"/>
        <dbReference type="ChEBI" id="CHEBI:73682"/>
        <dbReference type="EC" id="2.7.7.87"/>
    </reaction>
</comment>
<evidence type="ECO:0000256" key="11">
    <source>
        <dbReference type="ARBA" id="ARBA00029774"/>
    </source>
</evidence>